<keyword evidence="5" id="KW-1185">Reference proteome</keyword>
<evidence type="ECO:0000313" key="5">
    <source>
        <dbReference type="Proteomes" id="UP000011058"/>
    </source>
</evidence>
<dbReference type="SUPFAM" id="SSF52266">
    <property type="entry name" value="SGNH hydrolase"/>
    <property type="match status" value="1"/>
</dbReference>
<dbReference type="eggNOG" id="COG2372">
    <property type="taxonomic scope" value="Bacteria"/>
</dbReference>
<keyword evidence="1" id="KW-0378">Hydrolase</keyword>
<proteinExistence type="predicted"/>
<feature type="chain" id="PRO_5003631179" description="Fibronectin type-III domain-containing protein" evidence="2">
    <location>
        <begin position="21"/>
        <end position="657"/>
    </location>
</feature>
<dbReference type="STRING" id="1166018.FAES_1712"/>
<evidence type="ECO:0000256" key="1">
    <source>
        <dbReference type="ARBA" id="ARBA00022801"/>
    </source>
</evidence>
<dbReference type="InterPro" id="IPR003961">
    <property type="entry name" value="FN3_dom"/>
</dbReference>
<gene>
    <name evidence="4" type="ORF">FAES_1712</name>
</gene>
<dbReference type="Gene3D" id="2.60.40.10">
    <property type="entry name" value="Immunoglobulins"/>
    <property type="match status" value="1"/>
</dbReference>
<evidence type="ECO:0000313" key="4">
    <source>
        <dbReference type="EMBL" id="CCG99722.1"/>
    </source>
</evidence>
<accession>I0K6G9</accession>
<dbReference type="OrthoDB" id="926075at2"/>
<dbReference type="InterPro" id="IPR036116">
    <property type="entry name" value="FN3_sf"/>
</dbReference>
<dbReference type="EMBL" id="HE796683">
    <property type="protein sequence ID" value="CCG99722.1"/>
    <property type="molecule type" value="Genomic_DNA"/>
</dbReference>
<keyword evidence="2" id="KW-0732">Signal</keyword>
<dbReference type="Gene3D" id="3.40.50.1110">
    <property type="entry name" value="SGNH hydrolase"/>
    <property type="match status" value="1"/>
</dbReference>
<protein>
    <recommendedName>
        <fullName evidence="3">Fibronectin type-III domain-containing protein</fullName>
    </recommendedName>
</protein>
<reference evidence="4 5" key="1">
    <citation type="journal article" date="2012" name="J. Bacteriol.">
        <title>Genome Sequence of Fibrella aestuarina BUZ 2T, a Filamentous Marine Bacterium.</title>
        <authorList>
            <person name="Filippini M."/>
            <person name="Qi W."/>
            <person name="Blom J."/>
            <person name="Goesmann A."/>
            <person name="Smits T.H."/>
            <person name="Bagheri H.C."/>
        </authorList>
    </citation>
    <scope>NUCLEOTIDE SEQUENCE [LARGE SCALE GENOMIC DNA]</scope>
    <source>
        <strain evidence="5">BUZ 2T</strain>
    </source>
</reference>
<dbReference type="InterPro" id="IPR013783">
    <property type="entry name" value="Ig-like_fold"/>
</dbReference>
<dbReference type="GO" id="GO:0016788">
    <property type="term" value="F:hydrolase activity, acting on ester bonds"/>
    <property type="evidence" value="ECO:0007669"/>
    <property type="project" value="UniProtKB-ARBA"/>
</dbReference>
<feature type="signal peptide" evidence="2">
    <location>
        <begin position="1"/>
        <end position="20"/>
    </location>
</feature>
<evidence type="ECO:0000256" key="2">
    <source>
        <dbReference type="SAM" id="SignalP"/>
    </source>
</evidence>
<dbReference type="PROSITE" id="PS50853">
    <property type="entry name" value="FN3"/>
    <property type="match status" value="1"/>
</dbReference>
<organism evidence="4 5">
    <name type="scientific">Fibrella aestuarina BUZ 2</name>
    <dbReference type="NCBI Taxonomy" id="1166018"/>
    <lineage>
        <taxon>Bacteria</taxon>
        <taxon>Pseudomonadati</taxon>
        <taxon>Bacteroidota</taxon>
        <taxon>Cytophagia</taxon>
        <taxon>Cytophagales</taxon>
        <taxon>Spirosomataceae</taxon>
        <taxon>Fibrella</taxon>
    </lineage>
</organism>
<dbReference type="AlphaFoldDB" id="I0K6G9"/>
<dbReference type="HOGENOM" id="CLU_414987_0_0_10"/>
<name>I0K6G9_9BACT</name>
<dbReference type="InterPro" id="IPR036514">
    <property type="entry name" value="SGNH_hydro_sf"/>
</dbReference>
<dbReference type="InterPro" id="IPR005181">
    <property type="entry name" value="SASA"/>
</dbReference>
<dbReference type="CDD" id="cd00063">
    <property type="entry name" value="FN3"/>
    <property type="match status" value="1"/>
</dbReference>
<evidence type="ECO:0000259" key="3">
    <source>
        <dbReference type="PROSITE" id="PS50853"/>
    </source>
</evidence>
<sequence>MKVCYVALVCWLICQQASYAQRITFFKLPANGQLYPRNEQSVALVPIEGRIDTAGFERVSVQVFRNSSLYRQYSLPLSYSPTGSAPVALTTTIPAELAQYRVRIFLHSGVAGITDSLLIADRQRIVAGDAYVISGQSNATAYNAPPYYTYQSEYIRTFGVYTGFGEYNPADTLWAAGNGSSATLIGTWGMEMARRLTEQYRIPICIINGAAGGAPIQVLSARTDDDPMDLATNYGRLLYRVHKAGLTGRIKAYFYRQGENETSGWASGWMMNFDYLFNNVRRDYPNLRRFYLFQIHVLAGFAEATPGFRDYQRRLQSLQPLIRSHATVGTKAYDGIHFGVEGHQETGLEVFRLVARDFYGSTDTVQIISPDIKKAYYTSPARNELVMQFDEGQQLRWPGDTTVSDPYGDSVTHQLRQWLFLNKKAGAVVSGRVDGYRVILTLNGSRSEQDLGYLPPNYPTQDATQPTLPGFASAFPGPFLKNERGVRAFSFWNVPIGAPLPPLLSLAAKSETDGSVKLTWADHPTEQAYVLERRTSQEQAFSRLAALPLNATLYTDSTAQNQTSYQYRLRAVTTAAEALADVSIAVNCQPGGQLASLQSGDWYRARLWSCGMLPSPTAITQIMPRHVVTLHQHAWTKSIRLSGTLRLQPGGILRMGQ</sequence>
<feature type="domain" description="Fibronectin type-III" evidence="3">
    <location>
        <begin position="498"/>
        <end position="591"/>
    </location>
</feature>
<dbReference type="Pfam" id="PF03629">
    <property type="entry name" value="SASA"/>
    <property type="match status" value="1"/>
</dbReference>
<dbReference type="KEGG" id="fae:FAES_1712"/>
<dbReference type="SUPFAM" id="SSF49265">
    <property type="entry name" value="Fibronectin type III"/>
    <property type="match status" value="1"/>
</dbReference>
<dbReference type="Proteomes" id="UP000011058">
    <property type="component" value="Chromosome"/>
</dbReference>